<keyword evidence="2 5" id="KW-0812">Transmembrane</keyword>
<feature type="transmembrane region" description="Helical" evidence="5">
    <location>
        <begin position="29"/>
        <end position="51"/>
    </location>
</feature>
<organism evidence="6">
    <name type="scientific">bioreactor metagenome</name>
    <dbReference type="NCBI Taxonomy" id="1076179"/>
    <lineage>
        <taxon>unclassified sequences</taxon>
        <taxon>metagenomes</taxon>
        <taxon>ecological metagenomes</taxon>
    </lineage>
</organism>
<comment type="caution">
    <text evidence="6">The sequence shown here is derived from an EMBL/GenBank/DDBJ whole genome shotgun (WGS) entry which is preliminary data.</text>
</comment>
<evidence type="ECO:0000256" key="4">
    <source>
        <dbReference type="ARBA" id="ARBA00023136"/>
    </source>
</evidence>
<evidence type="ECO:0000256" key="1">
    <source>
        <dbReference type="ARBA" id="ARBA00004141"/>
    </source>
</evidence>
<dbReference type="Pfam" id="PF01925">
    <property type="entry name" value="TauE"/>
    <property type="match status" value="1"/>
</dbReference>
<sequence>MGTCVWYFLIVNWIKMPLFIWEGRVTVDALFADLPMLPFLAAGAVIGILFIRKAPQKLFENIIQILVVVSAAKLLWDAW</sequence>
<proteinExistence type="predicted"/>
<evidence type="ECO:0000256" key="3">
    <source>
        <dbReference type="ARBA" id="ARBA00022989"/>
    </source>
</evidence>
<keyword evidence="3 5" id="KW-1133">Transmembrane helix</keyword>
<keyword evidence="4 5" id="KW-0472">Membrane</keyword>
<dbReference type="GO" id="GO:0016020">
    <property type="term" value="C:membrane"/>
    <property type="evidence" value="ECO:0007669"/>
    <property type="project" value="UniProtKB-SubCell"/>
</dbReference>
<comment type="subcellular location">
    <subcellularLocation>
        <location evidence="1">Membrane</location>
        <topology evidence="1">Multi-pass membrane protein</topology>
    </subcellularLocation>
</comment>
<protein>
    <submittedName>
        <fullName evidence="6">Uncharacterized protein</fullName>
    </submittedName>
</protein>
<accession>A0A645IM87</accession>
<name>A0A645IM87_9ZZZZ</name>
<evidence type="ECO:0000313" key="6">
    <source>
        <dbReference type="EMBL" id="MPN48423.1"/>
    </source>
</evidence>
<reference evidence="6" key="1">
    <citation type="submission" date="2019-08" db="EMBL/GenBank/DDBJ databases">
        <authorList>
            <person name="Kucharzyk K."/>
            <person name="Murdoch R.W."/>
            <person name="Higgins S."/>
            <person name="Loffler F."/>
        </authorList>
    </citation>
    <scope>NUCLEOTIDE SEQUENCE</scope>
</reference>
<dbReference type="EMBL" id="VSSQ01110742">
    <property type="protein sequence ID" value="MPN48423.1"/>
    <property type="molecule type" value="Genomic_DNA"/>
</dbReference>
<dbReference type="AlphaFoldDB" id="A0A645IM87"/>
<gene>
    <name evidence="6" type="ORF">SDC9_196030</name>
</gene>
<dbReference type="InterPro" id="IPR002781">
    <property type="entry name" value="TM_pro_TauE-like"/>
</dbReference>
<evidence type="ECO:0000256" key="5">
    <source>
        <dbReference type="SAM" id="Phobius"/>
    </source>
</evidence>
<evidence type="ECO:0000256" key="2">
    <source>
        <dbReference type="ARBA" id="ARBA00022692"/>
    </source>
</evidence>